<comment type="similarity">
    <text evidence="2 13">Belongs to the MCM family.</text>
</comment>
<dbReference type="PANTHER" id="PTHR11630">
    <property type="entry name" value="DNA REPLICATION LICENSING FACTOR MCM FAMILY MEMBER"/>
    <property type="match status" value="1"/>
</dbReference>
<evidence type="ECO:0000256" key="9">
    <source>
        <dbReference type="ARBA" id="ARBA00023125"/>
    </source>
</evidence>
<keyword evidence="11" id="KW-0539">Nucleus</keyword>
<dbReference type="OrthoDB" id="271325at2759"/>
<dbReference type="PROSITE" id="PS50051">
    <property type="entry name" value="MCM_2"/>
    <property type="match status" value="1"/>
</dbReference>
<dbReference type="STRING" id="3076.A0A2P6U3Y3"/>
<dbReference type="Pfam" id="PF00493">
    <property type="entry name" value="MCM"/>
    <property type="match status" value="1"/>
</dbReference>
<dbReference type="EMBL" id="LHPG02000001">
    <property type="protein sequence ID" value="PRW61024.1"/>
    <property type="molecule type" value="Genomic_DNA"/>
</dbReference>
<dbReference type="InterPro" id="IPR001208">
    <property type="entry name" value="MCM_dom"/>
</dbReference>
<dbReference type="PANTHER" id="PTHR11630:SF48">
    <property type="entry name" value="DNA HELICASE MCM9"/>
    <property type="match status" value="1"/>
</dbReference>
<organism evidence="16 17">
    <name type="scientific">Chlorella sorokiniana</name>
    <name type="common">Freshwater green alga</name>
    <dbReference type="NCBI Taxonomy" id="3076"/>
    <lineage>
        <taxon>Eukaryota</taxon>
        <taxon>Viridiplantae</taxon>
        <taxon>Chlorophyta</taxon>
        <taxon>core chlorophytes</taxon>
        <taxon>Trebouxiophyceae</taxon>
        <taxon>Chlorellales</taxon>
        <taxon>Chlorellaceae</taxon>
        <taxon>Chlorella clade</taxon>
        <taxon>Chlorella</taxon>
    </lineage>
</organism>
<dbReference type="CDD" id="cd17706">
    <property type="entry name" value="MCM"/>
    <property type="match status" value="1"/>
</dbReference>
<evidence type="ECO:0000256" key="13">
    <source>
        <dbReference type="RuleBase" id="RU004070"/>
    </source>
</evidence>
<keyword evidence="5" id="KW-0227">DNA damage</keyword>
<evidence type="ECO:0000256" key="10">
    <source>
        <dbReference type="ARBA" id="ARBA00023204"/>
    </source>
</evidence>
<keyword evidence="17" id="KW-1185">Reference proteome</keyword>
<gene>
    <name evidence="16" type="ORF">C2E21_0186</name>
</gene>
<dbReference type="InterPro" id="IPR018525">
    <property type="entry name" value="MCM_CS"/>
</dbReference>
<dbReference type="InterPro" id="IPR033762">
    <property type="entry name" value="MCM_OB"/>
</dbReference>
<evidence type="ECO:0000256" key="12">
    <source>
        <dbReference type="ARBA" id="ARBA00047995"/>
    </source>
</evidence>
<feature type="domain" description="MCM C-terminal AAA(+) ATPase" evidence="15">
    <location>
        <begin position="307"/>
        <end position="512"/>
    </location>
</feature>
<protein>
    <recommendedName>
        <fullName evidence="3">DNA helicase</fullName>
        <ecNumber evidence="3">3.6.4.12</ecNumber>
    </recommendedName>
</protein>
<feature type="region of interest" description="Disordered" evidence="14">
    <location>
        <begin position="516"/>
        <end position="545"/>
    </location>
</feature>
<keyword evidence="8 13" id="KW-0067">ATP-binding</keyword>
<reference evidence="16 17" key="1">
    <citation type="journal article" date="2018" name="Plant J.">
        <title>Genome sequences of Chlorella sorokiniana UTEX 1602 and Micractinium conductrix SAG 241.80: implications to maltose excretion by a green alga.</title>
        <authorList>
            <person name="Arriola M.B."/>
            <person name="Velmurugan N."/>
            <person name="Zhang Y."/>
            <person name="Plunkett M.H."/>
            <person name="Hondzo H."/>
            <person name="Barney B.M."/>
        </authorList>
    </citation>
    <scope>NUCLEOTIDE SEQUENCE [LARGE SCALE GENOMIC DNA]</scope>
    <source>
        <strain evidence="17">UTEX 1602</strain>
    </source>
</reference>
<dbReference type="GO" id="GO:0017116">
    <property type="term" value="F:single-stranded DNA helicase activity"/>
    <property type="evidence" value="ECO:0007669"/>
    <property type="project" value="TreeGrafter"/>
</dbReference>
<dbReference type="GO" id="GO:0042555">
    <property type="term" value="C:MCM complex"/>
    <property type="evidence" value="ECO:0007669"/>
    <property type="project" value="TreeGrafter"/>
</dbReference>
<evidence type="ECO:0000256" key="5">
    <source>
        <dbReference type="ARBA" id="ARBA00022763"/>
    </source>
</evidence>
<evidence type="ECO:0000256" key="6">
    <source>
        <dbReference type="ARBA" id="ARBA00022801"/>
    </source>
</evidence>
<keyword evidence="10" id="KW-0234">DNA repair</keyword>
<evidence type="ECO:0000256" key="2">
    <source>
        <dbReference type="ARBA" id="ARBA00008010"/>
    </source>
</evidence>
<dbReference type="Gene3D" id="3.40.50.300">
    <property type="entry name" value="P-loop containing nucleotide triphosphate hydrolases"/>
    <property type="match status" value="1"/>
</dbReference>
<evidence type="ECO:0000256" key="3">
    <source>
        <dbReference type="ARBA" id="ARBA00012551"/>
    </source>
</evidence>
<dbReference type="PRINTS" id="PR01657">
    <property type="entry name" value="MCMFAMILY"/>
</dbReference>
<dbReference type="SMART" id="SM00350">
    <property type="entry name" value="MCM"/>
    <property type="match status" value="1"/>
</dbReference>
<dbReference type="Gene3D" id="2.40.50.140">
    <property type="entry name" value="Nucleic acid-binding proteins"/>
    <property type="match status" value="1"/>
</dbReference>
<keyword evidence="9 13" id="KW-0238">DNA-binding</keyword>
<comment type="caution">
    <text evidence="16">The sequence shown here is derived from an EMBL/GenBank/DDBJ whole genome shotgun (WGS) entry which is preliminary data.</text>
</comment>
<evidence type="ECO:0000259" key="15">
    <source>
        <dbReference type="PROSITE" id="PS50051"/>
    </source>
</evidence>
<keyword evidence="6" id="KW-0378">Hydrolase</keyword>
<dbReference type="InterPro" id="IPR041562">
    <property type="entry name" value="MCM_lid"/>
</dbReference>
<evidence type="ECO:0000256" key="11">
    <source>
        <dbReference type="ARBA" id="ARBA00023242"/>
    </source>
</evidence>
<dbReference type="GO" id="GO:0016787">
    <property type="term" value="F:hydrolase activity"/>
    <property type="evidence" value="ECO:0007669"/>
    <property type="project" value="UniProtKB-KW"/>
</dbReference>
<dbReference type="Pfam" id="PF26066">
    <property type="entry name" value="MCM9_N"/>
    <property type="match status" value="1"/>
</dbReference>
<evidence type="ECO:0000256" key="14">
    <source>
        <dbReference type="SAM" id="MobiDB-lite"/>
    </source>
</evidence>
<name>A0A2P6U3Y3_CHLSO</name>
<dbReference type="InterPro" id="IPR012340">
    <property type="entry name" value="NA-bd_OB-fold"/>
</dbReference>
<dbReference type="Pfam" id="PF17207">
    <property type="entry name" value="MCM_OB"/>
    <property type="match status" value="1"/>
</dbReference>
<evidence type="ECO:0000256" key="4">
    <source>
        <dbReference type="ARBA" id="ARBA00022741"/>
    </source>
</evidence>
<sequence length="688" mass="73791">MGSAEREAEVFLPWLLQAHAQELSDILHAPDPDGHYGVPISLAELAVANYGAAELLLKAPRQVLPLLDLALVLAQERLRERAGHRDPEQGPPAKPWVHARLHGLALHQDVLAREVCPPAGGVGAPHIDRLLTLVGTVTKAGPVKALEARRVYECGRCHHRFVVQADIELGGTVALPPVCPSESVKPCRGTSFRHVEGGSLFTNWQEVRVQEQSQGSASAGAPRSITVLLQDDLADHAQVGDDVEVTGIVIRQFGPMFPGVRCQVGLALQATSLTVANERKAAVEVTPEAAALFSQYWQAHASCPLRGRNKIIASVCPELHGLFTVKLATLLMLIGGVERQEPGGTHIRGEVHMLLVGDPGTGKSQFQKYVAKLAPRAVVTSGRASSAVGLTAAAVHDGAGWGLEAGALVLADGGVCCIDEFDGIPEKDRAAIHEAMEQQSTHVAKAGMMVSLHTRCAVFATCNPGRNQRYNPRVPLASQLNISGPLLSRFDVVILLLDQMSPEWDETVADHILETHHRRGGSKQPDGSCAASGGRQRHQPGEAAEVESQGWPLALLRQYVAWAKAAFNPVLTDEAEQLMAGYYQLRRQAEGRQASCTTVRMLESLVRVAQAHARLMARGEVLLQDAVVAVWLIDACSDGHSVLGDLAGAGSSGGHQPFPDDPDGEYARLEQAVTTAVLSQRDWNLLTY</sequence>
<dbReference type="Gene3D" id="2.20.28.10">
    <property type="match status" value="1"/>
</dbReference>
<evidence type="ECO:0000256" key="1">
    <source>
        <dbReference type="ARBA" id="ARBA00004123"/>
    </source>
</evidence>
<dbReference type="InterPro" id="IPR027417">
    <property type="entry name" value="P-loop_NTPase"/>
</dbReference>
<dbReference type="AlphaFoldDB" id="A0A2P6U3Y3"/>
<dbReference type="Pfam" id="PF17855">
    <property type="entry name" value="MCM_lid"/>
    <property type="match status" value="1"/>
</dbReference>
<evidence type="ECO:0000313" key="17">
    <source>
        <dbReference type="Proteomes" id="UP000239899"/>
    </source>
</evidence>
<comment type="catalytic activity">
    <reaction evidence="12">
        <text>ATP + H2O = ADP + phosphate + H(+)</text>
        <dbReference type="Rhea" id="RHEA:13065"/>
        <dbReference type="ChEBI" id="CHEBI:15377"/>
        <dbReference type="ChEBI" id="CHEBI:15378"/>
        <dbReference type="ChEBI" id="CHEBI:30616"/>
        <dbReference type="ChEBI" id="CHEBI:43474"/>
        <dbReference type="ChEBI" id="CHEBI:456216"/>
        <dbReference type="EC" id="3.6.4.12"/>
    </reaction>
</comment>
<dbReference type="SUPFAM" id="SSF52540">
    <property type="entry name" value="P-loop containing nucleoside triphosphate hydrolases"/>
    <property type="match status" value="1"/>
</dbReference>
<accession>A0A2P6U3Y3</accession>
<dbReference type="GO" id="GO:0006260">
    <property type="term" value="P:DNA replication"/>
    <property type="evidence" value="ECO:0007669"/>
    <property type="project" value="InterPro"/>
</dbReference>
<dbReference type="Proteomes" id="UP000239899">
    <property type="component" value="Unassembled WGS sequence"/>
</dbReference>
<dbReference type="GO" id="GO:0003697">
    <property type="term" value="F:single-stranded DNA binding"/>
    <property type="evidence" value="ECO:0007669"/>
    <property type="project" value="TreeGrafter"/>
</dbReference>
<evidence type="ECO:0000313" key="16">
    <source>
        <dbReference type="EMBL" id="PRW61024.1"/>
    </source>
</evidence>
<evidence type="ECO:0000256" key="7">
    <source>
        <dbReference type="ARBA" id="ARBA00022806"/>
    </source>
</evidence>
<keyword evidence="4 13" id="KW-0547">Nucleotide-binding</keyword>
<dbReference type="PROSITE" id="PS00847">
    <property type="entry name" value="MCM_1"/>
    <property type="match status" value="1"/>
</dbReference>
<dbReference type="GO" id="GO:0000724">
    <property type="term" value="P:double-strand break repair via homologous recombination"/>
    <property type="evidence" value="ECO:0007669"/>
    <property type="project" value="TreeGrafter"/>
</dbReference>
<dbReference type="GO" id="GO:0005634">
    <property type="term" value="C:nucleus"/>
    <property type="evidence" value="ECO:0007669"/>
    <property type="project" value="UniProtKB-SubCell"/>
</dbReference>
<dbReference type="GO" id="GO:0005524">
    <property type="term" value="F:ATP binding"/>
    <property type="evidence" value="ECO:0007669"/>
    <property type="project" value="UniProtKB-KW"/>
</dbReference>
<dbReference type="InterPro" id="IPR058768">
    <property type="entry name" value="MCM9_N"/>
</dbReference>
<dbReference type="SUPFAM" id="SSF50249">
    <property type="entry name" value="Nucleic acid-binding proteins"/>
    <property type="match status" value="1"/>
</dbReference>
<keyword evidence="7 16" id="KW-0347">Helicase</keyword>
<dbReference type="InterPro" id="IPR031327">
    <property type="entry name" value="MCM"/>
</dbReference>
<dbReference type="EC" id="3.6.4.12" evidence="3"/>
<comment type="subcellular location">
    <subcellularLocation>
        <location evidence="1">Nucleus</location>
    </subcellularLocation>
</comment>
<evidence type="ECO:0000256" key="8">
    <source>
        <dbReference type="ARBA" id="ARBA00022840"/>
    </source>
</evidence>
<proteinExistence type="inferred from homology"/>